<dbReference type="PANTHER" id="PTHR14226:SF78">
    <property type="entry name" value="SLR0060 PROTEIN"/>
    <property type="match status" value="1"/>
</dbReference>
<keyword evidence="1" id="KW-0378">Hydrolase</keyword>
<accession>A0A378L7Y6</accession>
<dbReference type="Proteomes" id="UP000054820">
    <property type="component" value="Unassembled WGS sequence"/>
</dbReference>
<dbReference type="PANTHER" id="PTHR14226">
    <property type="entry name" value="NEUROPATHY TARGET ESTERASE/SWISS CHEESE D.MELANOGASTER"/>
    <property type="match status" value="1"/>
</dbReference>
<keyword evidence="2" id="KW-0442">Lipid degradation</keyword>
<dbReference type="EMBL" id="UGOY01000001">
    <property type="protein sequence ID" value="STY22834.1"/>
    <property type="molecule type" value="Genomic_DNA"/>
</dbReference>
<reference evidence="6 8" key="1">
    <citation type="submission" date="2015-11" db="EMBL/GenBank/DDBJ databases">
        <title>Genomic analysis of 38 Legionella species identifies large and diverse effector repertoires.</title>
        <authorList>
            <person name="Burstein D."/>
            <person name="Amaro F."/>
            <person name="Zusman T."/>
            <person name="Lifshitz Z."/>
            <person name="Cohen O."/>
            <person name="Gilbert J.A."/>
            <person name="Pupko T."/>
            <person name="Shuman H.A."/>
            <person name="Segal G."/>
        </authorList>
    </citation>
    <scope>NUCLEOTIDE SEQUENCE [LARGE SCALE GENOMIC DNA]</scope>
    <source>
        <strain evidence="6 8">SC-18-C9</strain>
    </source>
</reference>
<evidence type="ECO:0000313" key="7">
    <source>
        <dbReference type="EMBL" id="STY22834.1"/>
    </source>
</evidence>
<dbReference type="STRING" id="460.Lstg_1881"/>
<feature type="domain" description="PNPLA" evidence="5">
    <location>
        <begin position="10"/>
        <end position="211"/>
    </location>
</feature>
<dbReference type="InterPro" id="IPR002641">
    <property type="entry name" value="PNPLA_dom"/>
</dbReference>
<evidence type="ECO:0000313" key="9">
    <source>
        <dbReference type="Proteomes" id="UP000255110"/>
    </source>
</evidence>
<evidence type="ECO:0000259" key="5">
    <source>
        <dbReference type="PROSITE" id="PS51635"/>
    </source>
</evidence>
<evidence type="ECO:0000256" key="3">
    <source>
        <dbReference type="ARBA" id="ARBA00023098"/>
    </source>
</evidence>
<dbReference type="OrthoDB" id="9807112at2"/>
<reference evidence="7 9" key="2">
    <citation type="submission" date="2018-06" db="EMBL/GenBank/DDBJ databases">
        <authorList>
            <consortium name="Pathogen Informatics"/>
            <person name="Doyle S."/>
        </authorList>
    </citation>
    <scope>NUCLEOTIDE SEQUENCE [LARGE SCALE GENOMIC DNA]</scope>
    <source>
        <strain evidence="7 9">NCTC11991</strain>
    </source>
</reference>
<feature type="short sequence motif" description="GXGXXG" evidence="4">
    <location>
        <begin position="14"/>
        <end position="19"/>
    </location>
</feature>
<evidence type="ECO:0000256" key="1">
    <source>
        <dbReference type="ARBA" id="ARBA00022801"/>
    </source>
</evidence>
<organism evidence="7 9">
    <name type="scientific">Legionella steigerwaltii</name>
    <dbReference type="NCBI Taxonomy" id="460"/>
    <lineage>
        <taxon>Bacteria</taxon>
        <taxon>Pseudomonadati</taxon>
        <taxon>Pseudomonadota</taxon>
        <taxon>Gammaproteobacteria</taxon>
        <taxon>Legionellales</taxon>
        <taxon>Legionellaceae</taxon>
        <taxon>Legionella</taxon>
    </lineage>
</organism>
<dbReference type="SUPFAM" id="SSF52151">
    <property type="entry name" value="FabD/lysophospholipase-like"/>
    <property type="match status" value="1"/>
</dbReference>
<dbReference type="PROSITE" id="PS51635">
    <property type="entry name" value="PNPLA"/>
    <property type="match status" value="1"/>
</dbReference>
<sequence length="341" mass="39218">MRQAHKLINLGLQGGGAHGAFTWGVIDYLLEDGRLDIEGLSATSVGSMNAVVLAQGLLNNDRDEARQALLDFWYDISCSQGFFSLHSWFDIPWMRTHEYSLEGSPFYHYFELITQMFSPYQFNPFNINPMKSIIEKNIDFDAIRKKSKVKLFICATNEETCKVRIFTNPELSVETILASSCLPNLSQSIEIDGQKYWNGGYIGNPAIFPLIYNCGSQDIVIVHLNPIYRRGVPHTASEVLNRINEISFNSTLLREMRAIAFVSKLLDLKKDKNLKLKKMRIHSIRADKEMAHYGVSSKHNVDWDFLCYLRDRGRLHTKKWLKQNFSKIGKESSVDIYKEFL</sequence>
<dbReference type="RefSeq" id="WP_058477426.1">
    <property type="nucleotide sequence ID" value="NZ_CAAAIO010000001.1"/>
</dbReference>
<dbReference type="Proteomes" id="UP000255110">
    <property type="component" value="Unassembled WGS sequence"/>
</dbReference>
<dbReference type="EMBL" id="LNYZ01000013">
    <property type="protein sequence ID" value="KTD77524.1"/>
    <property type="molecule type" value="Genomic_DNA"/>
</dbReference>
<proteinExistence type="predicted"/>
<evidence type="ECO:0000256" key="2">
    <source>
        <dbReference type="ARBA" id="ARBA00022963"/>
    </source>
</evidence>
<dbReference type="GO" id="GO:0016042">
    <property type="term" value="P:lipid catabolic process"/>
    <property type="evidence" value="ECO:0007669"/>
    <property type="project" value="UniProtKB-KW"/>
</dbReference>
<evidence type="ECO:0000313" key="6">
    <source>
        <dbReference type="EMBL" id="KTD77524.1"/>
    </source>
</evidence>
<keyword evidence="8" id="KW-1185">Reference proteome</keyword>
<protein>
    <submittedName>
        <fullName evidence="7">Esterase</fullName>
    </submittedName>
</protein>
<evidence type="ECO:0000313" key="8">
    <source>
        <dbReference type="Proteomes" id="UP000054820"/>
    </source>
</evidence>
<dbReference type="InterPro" id="IPR016035">
    <property type="entry name" value="Acyl_Trfase/lysoPLipase"/>
</dbReference>
<gene>
    <name evidence="6" type="ORF">Lstg_1881</name>
    <name evidence="7" type="ORF">NCTC11991_01434</name>
</gene>
<dbReference type="Pfam" id="PF01734">
    <property type="entry name" value="Patatin"/>
    <property type="match status" value="1"/>
</dbReference>
<comment type="caution">
    <text evidence="4">Lacks conserved residue(s) required for the propagation of feature annotation.</text>
</comment>
<dbReference type="AlphaFoldDB" id="A0A378L7Y6"/>
<dbReference type="Gene3D" id="3.40.1090.10">
    <property type="entry name" value="Cytosolic phospholipase A2 catalytic domain"/>
    <property type="match status" value="2"/>
</dbReference>
<evidence type="ECO:0000256" key="4">
    <source>
        <dbReference type="PROSITE-ProRule" id="PRU01161"/>
    </source>
</evidence>
<keyword evidence="3" id="KW-0443">Lipid metabolism</keyword>
<dbReference type="InterPro" id="IPR050301">
    <property type="entry name" value="NTE"/>
</dbReference>
<dbReference type="GO" id="GO:0016787">
    <property type="term" value="F:hydrolase activity"/>
    <property type="evidence" value="ECO:0007669"/>
    <property type="project" value="UniProtKB-KW"/>
</dbReference>
<name>A0A378L7Y6_9GAMM</name>